<keyword evidence="2 5" id="KW-0489">Methyltransferase</keyword>
<keyword evidence="6" id="KW-1185">Reference proteome</keyword>
<dbReference type="GO" id="GO:0032259">
    <property type="term" value="P:methylation"/>
    <property type="evidence" value="ECO:0007669"/>
    <property type="project" value="UniProtKB-KW"/>
</dbReference>
<comment type="similarity">
    <text evidence="1">Belongs to the methyltransferase superfamily.</text>
</comment>
<feature type="domain" description="Methyltransferase type 11" evidence="4">
    <location>
        <begin position="40"/>
        <end position="128"/>
    </location>
</feature>
<comment type="caution">
    <text evidence="5">The sequence shown here is derived from an EMBL/GenBank/DDBJ whole genome shotgun (WGS) entry which is preliminary data.</text>
</comment>
<dbReference type="Proteomes" id="UP000197468">
    <property type="component" value="Unassembled WGS sequence"/>
</dbReference>
<dbReference type="AlphaFoldDB" id="A0A246J3K8"/>
<dbReference type="PANTHER" id="PTHR44942">
    <property type="entry name" value="METHYLTRANSF_11 DOMAIN-CONTAINING PROTEIN"/>
    <property type="match status" value="1"/>
</dbReference>
<evidence type="ECO:0000259" key="4">
    <source>
        <dbReference type="Pfam" id="PF08241"/>
    </source>
</evidence>
<evidence type="ECO:0000256" key="1">
    <source>
        <dbReference type="ARBA" id="ARBA00008361"/>
    </source>
</evidence>
<dbReference type="InterPro" id="IPR013216">
    <property type="entry name" value="Methyltransf_11"/>
</dbReference>
<dbReference type="SUPFAM" id="SSF53335">
    <property type="entry name" value="S-adenosyl-L-methionine-dependent methyltransferases"/>
    <property type="match status" value="1"/>
</dbReference>
<dbReference type="Gene3D" id="3.40.50.150">
    <property type="entry name" value="Vaccinia Virus protein VP39"/>
    <property type="match status" value="1"/>
</dbReference>
<dbReference type="InterPro" id="IPR051052">
    <property type="entry name" value="Diverse_substrate_MTase"/>
</dbReference>
<protein>
    <submittedName>
        <fullName evidence="5">SAM-dependent methyltransferase</fullName>
    </submittedName>
</protein>
<evidence type="ECO:0000313" key="5">
    <source>
        <dbReference type="EMBL" id="OWQ87032.1"/>
    </source>
</evidence>
<evidence type="ECO:0000256" key="2">
    <source>
        <dbReference type="ARBA" id="ARBA00022603"/>
    </source>
</evidence>
<dbReference type="EMBL" id="NIOF01000010">
    <property type="protein sequence ID" value="OWQ87032.1"/>
    <property type="molecule type" value="Genomic_DNA"/>
</dbReference>
<proteinExistence type="inferred from homology"/>
<accession>A0A246J3K8</accession>
<gene>
    <name evidence="5" type="ORF">CDN99_19920</name>
</gene>
<dbReference type="InterPro" id="IPR029063">
    <property type="entry name" value="SAM-dependent_MTases_sf"/>
</dbReference>
<dbReference type="PANTHER" id="PTHR44942:SF4">
    <property type="entry name" value="METHYLTRANSFERASE TYPE 11 DOMAIN-CONTAINING PROTEIN"/>
    <property type="match status" value="1"/>
</dbReference>
<evidence type="ECO:0000256" key="3">
    <source>
        <dbReference type="ARBA" id="ARBA00022679"/>
    </source>
</evidence>
<keyword evidence="3 5" id="KW-0808">Transferase</keyword>
<reference evidence="5 6" key="1">
    <citation type="journal article" date="2008" name="Int. J. Syst. Evol. Microbiol.">
        <title>Description of Roseateles aquatilis sp. nov. and Roseateles terrae sp. nov., in the class Betaproteobacteria, and emended description of the genus Roseateles.</title>
        <authorList>
            <person name="Gomila M."/>
            <person name="Bowien B."/>
            <person name="Falsen E."/>
            <person name="Moore E.R."/>
            <person name="Lalucat J."/>
        </authorList>
    </citation>
    <scope>NUCLEOTIDE SEQUENCE [LARGE SCALE GENOMIC DNA]</scope>
    <source>
        <strain evidence="5 6">CCUG 48205</strain>
    </source>
</reference>
<name>A0A246J3K8_9BURK</name>
<organism evidence="5 6">
    <name type="scientific">Roseateles aquatilis</name>
    <dbReference type="NCBI Taxonomy" id="431061"/>
    <lineage>
        <taxon>Bacteria</taxon>
        <taxon>Pseudomonadati</taxon>
        <taxon>Pseudomonadota</taxon>
        <taxon>Betaproteobacteria</taxon>
        <taxon>Burkholderiales</taxon>
        <taxon>Sphaerotilaceae</taxon>
        <taxon>Roseateles</taxon>
    </lineage>
</organism>
<dbReference type="OrthoDB" id="9797252at2"/>
<dbReference type="GO" id="GO:0008757">
    <property type="term" value="F:S-adenosylmethionine-dependent methyltransferase activity"/>
    <property type="evidence" value="ECO:0007669"/>
    <property type="project" value="InterPro"/>
</dbReference>
<dbReference type="Pfam" id="PF08241">
    <property type="entry name" value="Methyltransf_11"/>
    <property type="match status" value="1"/>
</dbReference>
<sequence>MSPRNWFDQGGQAYARFRPEYPSELAAYLGRIAPSRELAVDVGCGNGQLTTQLAAHFDAVLGIDPSADQIANAVPQEGVRYVLGPAEHLPVGDRGASLVCAAQAAHWFDLPAFYAEARRVAASGAVLALISYGVLALDDALSERFDRFYWQQIGPYWPPERKLVDNGYADLPFPFDERAAPPMAIGKDWTLREFLGYVSTWSAVRGVREAGREDLLTAFAEDLTTLWGDPAATRRITWPINMRVGSL</sequence>
<evidence type="ECO:0000313" key="6">
    <source>
        <dbReference type="Proteomes" id="UP000197468"/>
    </source>
</evidence>
<dbReference type="CDD" id="cd02440">
    <property type="entry name" value="AdoMet_MTases"/>
    <property type="match status" value="1"/>
</dbReference>